<evidence type="ECO:0000259" key="1">
    <source>
        <dbReference type="SMART" id="SM01245"/>
    </source>
</evidence>
<dbReference type="Pfam" id="PF03961">
    <property type="entry name" value="FapA"/>
    <property type="match status" value="1"/>
</dbReference>
<dbReference type="Proteomes" id="UP000694308">
    <property type="component" value="Unassembled WGS sequence"/>
</dbReference>
<dbReference type="InterPro" id="IPR046866">
    <property type="entry name" value="FapA_N"/>
</dbReference>
<dbReference type="InterPro" id="IPR046865">
    <property type="entry name" value="FapA_b_solenoid"/>
</dbReference>
<dbReference type="SMART" id="SM01245">
    <property type="entry name" value="Jag_N"/>
    <property type="match status" value="1"/>
</dbReference>
<name>A0A949TVL9_9CLOT</name>
<comment type="caution">
    <text evidence="2">The sequence shown here is derived from an EMBL/GenBank/DDBJ whole genome shotgun (WGS) entry which is preliminary data.</text>
</comment>
<keyword evidence="3" id="KW-1185">Reference proteome</keyword>
<dbReference type="PANTHER" id="PTHR38032">
    <property type="entry name" value="POLYMERASE-RELATED"/>
    <property type="match status" value="1"/>
</dbReference>
<sequence>MMEKLYTESSLEKCIKAASEELGISEENIKYEIVEEKKSLFRKRITISVKMKSENLSEELGRQTDDGENNENIIELNENDGTVSIVNEKIQVTNPKAGGEPAYIIVRGNTINVMADGEIVQDKKSVFEESEIKIIFQENEAKRELKISISEDKLEAYATVIYIPQKIYKLKDKAKSNKITIEAEIEAQVNPTKYKVEEIKQELSNLNIVYGIIEENLKKCVEGCNEKILVAKGEPVVNGENDFIEIKFKQEESYKQLKEDQVGNVDFKSIGAIEAAHKGDILAVRHDGQEGRDGIDITGKKTKYKPGKKLKIKVGNGAIVQEQNIIVADIDGKPCVKSNVFYVYPVHEIKSDVDLKTGNIKFIGDIIVYGNVAEGMEVEGGNAVEIGKDVERAFIRAKGNISIKGNVIAAKVFGGGDDVEKLKTINDLEQLKEIVNNIITASEEIKKYNLLGENKKDGEIIKVLIENKFKLLPRICLSVITHLNIQHDEFTEDDLVNLIKCRLLGMGPISIKHYSELEDIRNSIEEKLVYLRDTLALPVNVQMSYCQDSNIQSSGDVIIFGKGEYISEITANGSIYIFQDKSVARGGILKAKNEIKCKVVGSTAGVSTKLKVEKEGHIWVDVAYQNTVFVVGTREFILDSPSKNVHAYLDSSGDIVVDKFKL</sequence>
<dbReference type="AlphaFoldDB" id="A0A949TVL9"/>
<gene>
    <name evidence="2" type="ORF">I6U48_05005</name>
</gene>
<protein>
    <submittedName>
        <fullName evidence="2">DUF342 domain-containing protein</fullName>
    </submittedName>
</protein>
<proteinExistence type="predicted"/>
<accession>A0A949TVL9</accession>
<dbReference type="Pfam" id="PF20250">
    <property type="entry name" value="FapA_N"/>
    <property type="match status" value="1"/>
</dbReference>
<evidence type="ECO:0000313" key="3">
    <source>
        <dbReference type="Proteomes" id="UP000694308"/>
    </source>
</evidence>
<evidence type="ECO:0000313" key="2">
    <source>
        <dbReference type="EMBL" id="MBV7272275.1"/>
    </source>
</evidence>
<reference evidence="2" key="1">
    <citation type="submission" date="2020-12" db="EMBL/GenBank/DDBJ databases">
        <title>Clostridium thailandense sp. nov., a novel acetogenic bacterium isolated from peat land soil in Thailand.</title>
        <authorList>
            <person name="Chaikitkaew S."/>
            <person name="Birkeland N.K."/>
        </authorList>
    </citation>
    <scope>NUCLEOTIDE SEQUENCE</scope>
    <source>
        <strain evidence="2">PL3</strain>
    </source>
</reference>
<dbReference type="Pfam" id="PF14804">
    <property type="entry name" value="Jag_N"/>
    <property type="match status" value="1"/>
</dbReference>
<dbReference type="InterPro" id="IPR005646">
    <property type="entry name" value="FapA"/>
</dbReference>
<feature type="domain" description="RNA-binding protein KhpB N-terminal" evidence="1">
    <location>
        <begin position="5"/>
        <end position="52"/>
    </location>
</feature>
<organism evidence="2 3">
    <name type="scientific">Clostridium thailandense</name>
    <dbReference type="NCBI Taxonomy" id="2794346"/>
    <lineage>
        <taxon>Bacteria</taxon>
        <taxon>Bacillati</taxon>
        <taxon>Bacillota</taxon>
        <taxon>Clostridia</taxon>
        <taxon>Eubacteriales</taxon>
        <taxon>Clostridiaceae</taxon>
        <taxon>Clostridium</taxon>
    </lineage>
</organism>
<dbReference type="PANTHER" id="PTHR38032:SF1">
    <property type="entry name" value="RNA-BINDING PROTEIN KHPB N-TERMINAL DOMAIN-CONTAINING PROTEIN"/>
    <property type="match status" value="1"/>
</dbReference>
<dbReference type="EMBL" id="JAEEGC010000021">
    <property type="protein sequence ID" value="MBV7272275.1"/>
    <property type="molecule type" value="Genomic_DNA"/>
</dbReference>
<dbReference type="InterPro" id="IPR032782">
    <property type="entry name" value="KhpB_N"/>
</dbReference>